<dbReference type="Proteomes" id="UP000596074">
    <property type="component" value="Chromosome"/>
</dbReference>
<dbReference type="InterPro" id="IPR051044">
    <property type="entry name" value="MAG_DAG_Lipase"/>
</dbReference>
<keyword evidence="2" id="KW-0378">Hydrolase</keyword>
<dbReference type="KEGG" id="vcw:GJQ55_00435"/>
<dbReference type="Pfam" id="PF12146">
    <property type="entry name" value="Hydrolase_4"/>
    <property type="match status" value="1"/>
</dbReference>
<dbReference type="SUPFAM" id="SSF53474">
    <property type="entry name" value="alpha/beta-Hydrolases"/>
    <property type="match status" value="1"/>
</dbReference>
<name>A0A9X7UVW1_9GAMM</name>
<evidence type="ECO:0000313" key="3">
    <source>
        <dbReference type="Proteomes" id="UP000596074"/>
    </source>
</evidence>
<dbReference type="GO" id="GO:0016787">
    <property type="term" value="F:hydrolase activity"/>
    <property type="evidence" value="ECO:0007669"/>
    <property type="project" value="UniProtKB-KW"/>
</dbReference>
<dbReference type="InterPro" id="IPR029058">
    <property type="entry name" value="AB_hydrolase_fold"/>
</dbReference>
<dbReference type="InterPro" id="IPR022742">
    <property type="entry name" value="Hydrolase_4"/>
</dbReference>
<dbReference type="AlphaFoldDB" id="A0A9X7UVW1"/>
<accession>A0A9X7UVW1</accession>
<sequence length="351" mass="39950">MPAVCARGRRRWYHSGLRGDIIMLDWNKTDLLQALPEFDWQHLPKAGRALQPYCDFYRLRFSEASVHYAGRLSCAGYQLAVQSWAPAQVRGTAILVHGYYDHTGIYGSLIRFCLQQQLQVLIVDLPGHGLSGGEPAAIGSFQEYDEIFSVLVQRAQQFLPAPLHVFGQSTGGAIIVNYVLKRQLQPAQSPFTSINLLSPLVRPWRWQQVKMLQPLLGPFLRQLKRTFHPNSSDTVFLDFIARHDPLQPRFLNLRWVRALRHWVPFIEAQPPLELVVNIVQGDQDGTVAWPHNLQVLQQKFPQRRLYMLPGAGHQLVNESEALRERLYAQLASWLHDQPEASVSVEAADISG</sequence>
<proteinExistence type="predicted"/>
<evidence type="ECO:0000313" key="2">
    <source>
        <dbReference type="EMBL" id="QQD23033.1"/>
    </source>
</evidence>
<dbReference type="PANTHER" id="PTHR11614">
    <property type="entry name" value="PHOSPHOLIPASE-RELATED"/>
    <property type="match status" value="1"/>
</dbReference>
<gene>
    <name evidence="2" type="ORF">GJQ55_00435</name>
</gene>
<evidence type="ECO:0000259" key="1">
    <source>
        <dbReference type="Pfam" id="PF12146"/>
    </source>
</evidence>
<reference evidence="2 3" key="1">
    <citation type="submission" date="2019-11" db="EMBL/GenBank/DDBJ databases">
        <title>Venatorbacter sp. nov. a predator of Campylobacter and other Gram-negative bacteria.</title>
        <authorList>
            <person name="Saeedi A."/>
            <person name="Cummings N.J."/>
            <person name="Connerton I.F."/>
            <person name="Connerton P.L."/>
        </authorList>
    </citation>
    <scope>NUCLEOTIDE SEQUENCE [LARGE SCALE GENOMIC DNA]</scope>
    <source>
        <strain evidence="2">XL5</strain>
    </source>
</reference>
<dbReference type="Gene3D" id="3.40.50.1820">
    <property type="entry name" value="alpha/beta hydrolase"/>
    <property type="match status" value="1"/>
</dbReference>
<dbReference type="EMBL" id="CP046056">
    <property type="protein sequence ID" value="QQD23033.1"/>
    <property type="molecule type" value="Genomic_DNA"/>
</dbReference>
<organism evidence="2 3">
    <name type="scientific">Venatoribacter cucullus</name>
    <dbReference type="NCBI Taxonomy" id="2661630"/>
    <lineage>
        <taxon>Bacteria</taxon>
        <taxon>Pseudomonadati</taxon>
        <taxon>Pseudomonadota</taxon>
        <taxon>Gammaproteobacteria</taxon>
        <taxon>Oceanospirillales</taxon>
        <taxon>Oceanospirillaceae</taxon>
        <taxon>Venatoribacter</taxon>
    </lineage>
</organism>
<keyword evidence="3" id="KW-1185">Reference proteome</keyword>
<protein>
    <submittedName>
        <fullName evidence="2">Alpha/beta fold hydrolase</fullName>
    </submittedName>
</protein>
<feature type="domain" description="Serine aminopeptidase S33" evidence="1">
    <location>
        <begin position="88"/>
        <end position="320"/>
    </location>
</feature>